<comment type="caution">
    <text evidence="1">The sequence shown here is derived from an EMBL/GenBank/DDBJ whole genome shotgun (WGS) entry which is preliminary data.</text>
</comment>
<evidence type="ECO:0000313" key="1">
    <source>
        <dbReference type="EMBL" id="GKU89540.1"/>
    </source>
</evidence>
<proteinExistence type="predicted"/>
<gene>
    <name evidence="1" type="ORF">SLEP1_g3666</name>
</gene>
<evidence type="ECO:0000313" key="2">
    <source>
        <dbReference type="Proteomes" id="UP001054252"/>
    </source>
</evidence>
<dbReference type="Proteomes" id="UP001054252">
    <property type="component" value="Unassembled WGS sequence"/>
</dbReference>
<dbReference type="AlphaFoldDB" id="A0AAV5HS84"/>
<sequence length="70" mass="7790">MEKSRDLAIVGQSRGSPLLVWEIGKLDFPDDPSPFQRSTSNKMAGKNVCEMNCAPDDVAKQRVELCKMGY</sequence>
<dbReference type="EMBL" id="BPVZ01000003">
    <property type="protein sequence ID" value="GKU89540.1"/>
    <property type="molecule type" value="Genomic_DNA"/>
</dbReference>
<organism evidence="1 2">
    <name type="scientific">Rubroshorea leprosula</name>
    <dbReference type="NCBI Taxonomy" id="152421"/>
    <lineage>
        <taxon>Eukaryota</taxon>
        <taxon>Viridiplantae</taxon>
        <taxon>Streptophyta</taxon>
        <taxon>Embryophyta</taxon>
        <taxon>Tracheophyta</taxon>
        <taxon>Spermatophyta</taxon>
        <taxon>Magnoliopsida</taxon>
        <taxon>eudicotyledons</taxon>
        <taxon>Gunneridae</taxon>
        <taxon>Pentapetalae</taxon>
        <taxon>rosids</taxon>
        <taxon>malvids</taxon>
        <taxon>Malvales</taxon>
        <taxon>Dipterocarpaceae</taxon>
        <taxon>Rubroshorea</taxon>
    </lineage>
</organism>
<name>A0AAV5HS84_9ROSI</name>
<accession>A0AAV5HS84</accession>
<keyword evidence="2" id="KW-1185">Reference proteome</keyword>
<reference evidence="1 2" key="1">
    <citation type="journal article" date="2021" name="Commun. Biol.">
        <title>The genome of Shorea leprosula (Dipterocarpaceae) highlights the ecological relevance of drought in aseasonal tropical rainforests.</title>
        <authorList>
            <person name="Ng K.K.S."/>
            <person name="Kobayashi M.J."/>
            <person name="Fawcett J.A."/>
            <person name="Hatakeyama M."/>
            <person name="Paape T."/>
            <person name="Ng C.H."/>
            <person name="Ang C.C."/>
            <person name="Tnah L.H."/>
            <person name="Lee C.T."/>
            <person name="Nishiyama T."/>
            <person name="Sese J."/>
            <person name="O'Brien M.J."/>
            <person name="Copetti D."/>
            <person name="Mohd Noor M.I."/>
            <person name="Ong R.C."/>
            <person name="Putra M."/>
            <person name="Sireger I.Z."/>
            <person name="Indrioko S."/>
            <person name="Kosugi Y."/>
            <person name="Izuno A."/>
            <person name="Isagi Y."/>
            <person name="Lee S.L."/>
            <person name="Shimizu K.K."/>
        </authorList>
    </citation>
    <scope>NUCLEOTIDE SEQUENCE [LARGE SCALE GENOMIC DNA]</scope>
    <source>
        <strain evidence="1">214</strain>
    </source>
</reference>
<protein>
    <submittedName>
        <fullName evidence="1">Uncharacterized protein</fullName>
    </submittedName>
</protein>